<evidence type="ECO:0000313" key="3">
    <source>
        <dbReference type="EMBL" id="URS74511.1"/>
    </source>
</evidence>
<keyword evidence="3" id="KW-0614">Plasmid</keyword>
<protein>
    <submittedName>
        <fullName evidence="3">Protein rep</fullName>
    </submittedName>
</protein>
<evidence type="ECO:0000256" key="2">
    <source>
        <dbReference type="ARBA" id="ARBA00022705"/>
    </source>
</evidence>
<sequence>MYVNNNKDIRKNQMEVLTDKTQKGEERPWRENKLKTLSLAKSYERIGNTRKADRVKNCSSQLIYKKDKNTGIKKLHSMISCQVRLCPMCAWRRSLKIFGQTSKIMDKALENKEYRFIFLTLTCRNVEGKELSKIIDNLFYAFKKMMLKTKVKQIVKGWFRALEVTHNLDKKSKDYNTYHPHFHVILMVNKSYFTDTKQYLSQKDWTSLWKDCLRVDYMPIVNIKAFKTNTKKEVEKSVAESAKYTVKDNDYLIVNDEKMTDETVSILDGALANRRLVAFGGELKKIHKSLNLSDIEKASVNTDSDDDVVLRDDVNYVFEVYNWNIGYNNGQYLKVKEIDKKEN</sequence>
<reference evidence="3" key="1">
    <citation type="submission" date="2022-05" db="EMBL/GenBank/DDBJ databases">
        <title>Clostridium autoethanogenum isopropanol production via native plasmid pCA replicon.</title>
        <authorList>
            <person name="Brown S."/>
            <person name="Nagaraju S."/>
        </authorList>
    </citation>
    <scope>NUCLEOTIDE SEQUENCE</scope>
    <source>
        <strain evidence="3">DSM 10061</strain>
        <plasmid evidence="3">pCA</plasmid>
    </source>
</reference>
<evidence type="ECO:0000256" key="1">
    <source>
        <dbReference type="ARBA" id="ARBA00008909"/>
    </source>
</evidence>
<dbReference type="Pfam" id="PF01446">
    <property type="entry name" value="Rep_1"/>
    <property type="match status" value="1"/>
</dbReference>
<name>A0ABY4TSI6_9CLOT</name>
<gene>
    <name evidence="3" type="ORF">CAETHG_05090</name>
</gene>
<dbReference type="InterPro" id="IPR000989">
    <property type="entry name" value="Rep"/>
</dbReference>
<evidence type="ECO:0000313" key="4">
    <source>
        <dbReference type="Proteomes" id="UP000017590"/>
    </source>
</evidence>
<keyword evidence="2" id="KW-0235">DNA replication</keyword>
<dbReference type="Proteomes" id="UP000017590">
    <property type="component" value="Plasmid pCA"/>
</dbReference>
<keyword evidence="4" id="KW-1185">Reference proteome</keyword>
<proteinExistence type="inferred from homology"/>
<geneLocation type="plasmid" evidence="3 4">
    <name>pCA</name>
</geneLocation>
<accession>A0ABY4TSI6</accession>
<dbReference type="RefSeq" id="WP_029170242.1">
    <property type="nucleotide sequence ID" value="NZ_ASZX01000070.1"/>
</dbReference>
<comment type="similarity">
    <text evidence="1">Belongs to the Gram-positive plasmids replication protein type 1 family.</text>
</comment>
<dbReference type="EMBL" id="CP097624">
    <property type="protein sequence ID" value="URS74511.1"/>
    <property type="molecule type" value="Genomic_DNA"/>
</dbReference>
<organism evidence="3 4">
    <name type="scientific">Clostridium autoethanogenum DSM 10061</name>
    <dbReference type="NCBI Taxonomy" id="1341692"/>
    <lineage>
        <taxon>Bacteria</taxon>
        <taxon>Bacillati</taxon>
        <taxon>Bacillota</taxon>
        <taxon>Clostridia</taxon>
        <taxon>Eubacteriales</taxon>
        <taxon>Clostridiaceae</taxon>
        <taxon>Clostridium</taxon>
    </lineage>
</organism>